<organism evidence="14 15">
    <name type="scientific">Gopherus agassizii</name>
    <name type="common">Agassiz's desert tortoise</name>
    <dbReference type="NCBI Taxonomy" id="38772"/>
    <lineage>
        <taxon>Eukaryota</taxon>
        <taxon>Metazoa</taxon>
        <taxon>Chordata</taxon>
        <taxon>Craniata</taxon>
        <taxon>Vertebrata</taxon>
        <taxon>Euteleostomi</taxon>
        <taxon>Archelosauria</taxon>
        <taxon>Testudinata</taxon>
        <taxon>Testudines</taxon>
        <taxon>Cryptodira</taxon>
        <taxon>Durocryptodira</taxon>
        <taxon>Testudinoidea</taxon>
        <taxon>Testudinidae</taxon>
        <taxon>Gopherus</taxon>
    </lineage>
</organism>
<dbReference type="Proteomes" id="UP000291020">
    <property type="component" value="Unassembled WGS sequence"/>
</dbReference>
<keyword evidence="5 12" id="KW-0552">Olfaction</keyword>
<comment type="similarity">
    <text evidence="11">Belongs to the G-protein coupled receptor 1 family.</text>
</comment>
<evidence type="ECO:0000256" key="1">
    <source>
        <dbReference type="ARBA" id="ARBA00004651"/>
    </source>
</evidence>
<dbReference type="SUPFAM" id="SSF81321">
    <property type="entry name" value="Family A G protein-coupled receptor-like"/>
    <property type="match status" value="1"/>
</dbReference>
<dbReference type="PROSITE" id="PS50262">
    <property type="entry name" value="G_PROTEIN_RECEP_F1_2"/>
    <property type="match status" value="1"/>
</dbReference>
<dbReference type="FunFam" id="1.20.1070.10:FF:000001">
    <property type="entry name" value="Olfactory receptor"/>
    <property type="match status" value="1"/>
</dbReference>
<evidence type="ECO:0000256" key="4">
    <source>
        <dbReference type="ARBA" id="ARBA00022692"/>
    </source>
</evidence>
<evidence type="ECO:0000256" key="2">
    <source>
        <dbReference type="ARBA" id="ARBA00022475"/>
    </source>
</evidence>
<feature type="transmembrane region" description="Helical" evidence="12">
    <location>
        <begin position="296"/>
        <end position="315"/>
    </location>
</feature>
<dbReference type="Ensembl" id="ENSGAGT00000006735.1">
    <property type="protein sequence ID" value="ENSGAGP00000005776.1"/>
    <property type="gene ID" value="ENSGAGG00000004698.1"/>
</dbReference>
<comment type="subcellular location">
    <subcellularLocation>
        <location evidence="1 12">Cell membrane</location>
        <topology evidence="1 12">Multi-pass membrane protein</topology>
    </subcellularLocation>
</comment>
<keyword evidence="7 11" id="KW-0297">G-protein coupled receptor</keyword>
<dbReference type="InterPro" id="IPR017452">
    <property type="entry name" value="GPCR_Rhodpsn_7TM"/>
</dbReference>
<name>A0A452GUK6_9SAUR</name>
<proteinExistence type="inferred from homology"/>
<dbReference type="InterPro" id="IPR000276">
    <property type="entry name" value="GPCR_Rhodpsn"/>
</dbReference>
<evidence type="ECO:0000259" key="13">
    <source>
        <dbReference type="PROSITE" id="PS50262"/>
    </source>
</evidence>
<dbReference type="AlphaFoldDB" id="A0A452GUK6"/>
<dbReference type="Gene3D" id="1.20.1070.10">
    <property type="entry name" value="Rhodopsin 7-helix transmembrane proteins"/>
    <property type="match status" value="1"/>
</dbReference>
<dbReference type="PRINTS" id="PR00237">
    <property type="entry name" value="GPCRRHODOPSN"/>
</dbReference>
<evidence type="ECO:0000256" key="11">
    <source>
        <dbReference type="RuleBase" id="RU000688"/>
    </source>
</evidence>
<dbReference type="PROSITE" id="PS00237">
    <property type="entry name" value="G_PROTEIN_RECEP_F1_1"/>
    <property type="match status" value="1"/>
</dbReference>
<protein>
    <recommendedName>
        <fullName evidence="12">Olfactory receptor</fullName>
    </recommendedName>
</protein>
<feature type="transmembrane region" description="Helical" evidence="12">
    <location>
        <begin position="164"/>
        <end position="187"/>
    </location>
</feature>
<feature type="transmembrane region" description="Helical" evidence="12">
    <location>
        <begin position="85"/>
        <end position="110"/>
    </location>
</feature>
<keyword evidence="15" id="KW-1185">Reference proteome</keyword>
<evidence type="ECO:0000256" key="12">
    <source>
        <dbReference type="RuleBase" id="RU363047"/>
    </source>
</evidence>
<keyword evidence="3 12" id="KW-0716">Sensory transduction</keyword>
<keyword evidence="4 11" id="KW-0812">Transmembrane</keyword>
<feature type="transmembrane region" description="Helical" evidence="12">
    <location>
        <begin position="49"/>
        <end position="73"/>
    </location>
</feature>
<keyword evidence="9 11" id="KW-0675">Receptor</keyword>
<reference evidence="15" key="1">
    <citation type="journal article" date="2017" name="PLoS ONE">
        <title>The Agassiz's desert tortoise genome provides a resource for the conservation of a threatened species.</title>
        <authorList>
            <person name="Tollis M."/>
            <person name="DeNardo D.F."/>
            <person name="Cornelius J.A."/>
            <person name="Dolby G.A."/>
            <person name="Edwards T."/>
            <person name="Henen B.T."/>
            <person name="Karl A.E."/>
            <person name="Murphy R.W."/>
            <person name="Kusumi K."/>
        </authorList>
    </citation>
    <scope>NUCLEOTIDE SEQUENCE [LARGE SCALE GENOMIC DNA]</scope>
</reference>
<dbReference type="GO" id="GO:0004984">
    <property type="term" value="F:olfactory receptor activity"/>
    <property type="evidence" value="ECO:0007669"/>
    <property type="project" value="InterPro"/>
</dbReference>
<evidence type="ECO:0000256" key="10">
    <source>
        <dbReference type="ARBA" id="ARBA00023224"/>
    </source>
</evidence>
<feature type="domain" description="G-protein coupled receptors family 1 profile" evidence="13">
    <location>
        <begin position="64"/>
        <end position="313"/>
    </location>
</feature>
<feature type="transmembrane region" description="Helical" evidence="12">
    <location>
        <begin position="122"/>
        <end position="143"/>
    </location>
</feature>
<evidence type="ECO:0000256" key="6">
    <source>
        <dbReference type="ARBA" id="ARBA00022989"/>
    </source>
</evidence>
<dbReference type="InterPro" id="IPR050516">
    <property type="entry name" value="Olfactory_GPCR"/>
</dbReference>
<dbReference type="STRING" id="38772.ENSGAGP00000005776"/>
<dbReference type="GO" id="GO:0004930">
    <property type="term" value="F:G protein-coupled receptor activity"/>
    <property type="evidence" value="ECO:0007669"/>
    <property type="project" value="UniProtKB-KW"/>
</dbReference>
<keyword evidence="2 12" id="KW-1003">Cell membrane</keyword>
<keyword evidence="10 11" id="KW-0807">Transducer</keyword>
<feature type="transmembrane region" description="Helical" evidence="12">
    <location>
        <begin position="220"/>
        <end position="244"/>
    </location>
</feature>
<evidence type="ECO:0000256" key="5">
    <source>
        <dbReference type="ARBA" id="ARBA00022725"/>
    </source>
</evidence>
<keyword evidence="8 12" id="KW-0472">Membrane</keyword>
<dbReference type="PRINTS" id="PR00245">
    <property type="entry name" value="OLFACTORYR"/>
</dbReference>
<dbReference type="Pfam" id="PF13853">
    <property type="entry name" value="7tm_4"/>
    <property type="match status" value="1"/>
</dbReference>
<feature type="transmembrane region" description="Helical" evidence="12">
    <location>
        <begin position="265"/>
        <end position="284"/>
    </location>
</feature>
<dbReference type="PANTHER" id="PTHR26452">
    <property type="entry name" value="OLFACTORY RECEPTOR"/>
    <property type="match status" value="1"/>
</dbReference>
<dbReference type="InterPro" id="IPR000725">
    <property type="entry name" value="Olfact_rcpt"/>
</dbReference>
<sequence length="333" mass="37413">CSLPLHPVLPRTTVSKLTLSVKMTNMDNQSTVTEFRLLGLSSFPEMQPLLFMCFLIIYLLTLAGNLSICLAIWADTTLHTPMYFFLVNLSLLDISYSSVTLPNMLVTLVAKIKSLSFSSCMAQLYFLISFAGSESFLLALMAYDRYMAICQPLHYATIMNHRACMCYAIAIWIGGFVYSMLHTFFIARLPFCGPNEINHFFCEIPPLIKLACMDTYFNEVLVFLLSGVVGGSCFLLISTSYAYILSTIMKIRSTQGRCKTFSTCASHLLTVLLFYGPGFFTYLHPSSSYSMDTGKVISVFYTVVTPMLNPMIYSLRNKDVQATFKKAVGRSRK</sequence>
<dbReference type="CDD" id="cd13954">
    <property type="entry name" value="7tmA_OR"/>
    <property type="match status" value="1"/>
</dbReference>
<accession>A0A452GUK6</accession>
<evidence type="ECO:0000256" key="9">
    <source>
        <dbReference type="ARBA" id="ARBA00023170"/>
    </source>
</evidence>
<evidence type="ECO:0000256" key="8">
    <source>
        <dbReference type="ARBA" id="ARBA00023136"/>
    </source>
</evidence>
<evidence type="ECO:0000256" key="7">
    <source>
        <dbReference type="ARBA" id="ARBA00023040"/>
    </source>
</evidence>
<reference evidence="14" key="3">
    <citation type="submission" date="2025-09" db="UniProtKB">
        <authorList>
            <consortium name="Ensembl"/>
        </authorList>
    </citation>
    <scope>IDENTIFICATION</scope>
</reference>
<reference evidence="14" key="2">
    <citation type="submission" date="2025-08" db="UniProtKB">
        <authorList>
            <consortium name="Ensembl"/>
        </authorList>
    </citation>
    <scope>IDENTIFICATION</scope>
</reference>
<evidence type="ECO:0000256" key="3">
    <source>
        <dbReference type="ARBA" id="ARBA00022606"/>
    </source>
</evidence>
<dbReference type="GO" id="GO:0005886">
    <property type="term" value="C:plasma membrane"/>
    <property type="evidence" value="ECO:0007669"/>
    <property type="project" value="UniProtKB-SubCell"/>
</dbReference>
<evidence type="ECO:0000313" key="15">
    <source>
        <dbReference type="Proteomes" id="UP000291020"/>
    </source>
</evidence>
<keyword evidence="6 12" id="KW-1133">Transmembrane helix</keyword>
<evidence type="ECO:0000313" key="14">
    <source>
        <dbReference type="Ensembl" id="ENSGAGP00000005776.1"/>
    </source>
</evidence>